<name>A0A1C3E944_9PLAN</name>
<feature type="domain" description="YCII-related" evidence="2">
    <location>
        <begin position="1"/>
        <end position="117"/>
    </location>
</feature>
<dbReference type="RefSeq" id="WP_068849594.1">
    <property type="nucleotide sequence ID" value="NZ_LYDR01000127.1"/>
</dbReference>
<dbReference type="Proteomes" id="UP000094828">
    <property type="component" value="Unassembled WGS sequence"/>
</dbReference>
<comment type="similarity">
    <text evidence="1">Belongs to the YciI family.</text>
</comment>
<evidence type="ECO:0000259" key="2">
    <source>
        <dbReference type="Pfam" id="PF03795"/>
    </source>
</evidence>
<dbReference type="EMBL" id="LYDR01000127">
    <property type="protein sequence ID" value="ODA29679.1"/>
    <property type="molecule type" value="Genomic_DNA"/>
</dbReference>
<protein>
    <recommendedName>
        <fullName evidence="2">YCII-related domain-containing protein</fullName>
    </recommendedName>
</protein>
<dbReference type="STRING" id="1841610.A6X21_08205"/>
<comment type="caution">
    <text evidence="3">The sequence shown here is derived from an EMBL/GenBank/DDBJ whole genome shotgun (WGS) entry which is preliminary data.</text>
</comment>
<proteinExistence type="inferred from homology"/>
<dbReference type="PANTHER" id="PTHR35174">
    <property type="entry name" value="BLL7171 PROTEIN-RELATED"/>
    <property type="match status" value="1"/>
</dbReference>
<sequence length="118" mass="12661">MLYAVLVYETAHETEARNHPERAGAYWGAYKAYSDALVQAGVMAGGNALQTISTATTVRIRDGKRDVQDGPFADTKEQLGGMFVIDVPHLEAALEWAARCPAALTGSAEVRPILPMNG</sequence>
<dbReference type="OrthoDB" id="9807535at2"/>
<dbReference type="PANTHER" id="PTHR35174:SF3">
    <property type="entry name" value="BLL7171 PROTEIN"/>
    <property type="match status" value="1"/>
</dbReference>
<organism evidence="3 4">
    <name type="scientific">Planctopirus hydrillae</name>
    <dbReference type="NCBI Taxonomy" id="1841610"/>
    <lineage>
        <taxon>Bacteria</taxon>
        <taxon>Pseudomonadati</taxon>
        <taxon>Planctomycetota</taxon>
        <taxon>Planctomycetia</taxon>
        <taxon>Planctomycetales</taxon>
        <taxon>Planctomycetaceae</taxon>
        <taxon>Planctopirus</taxon>
    </lineage>
</organism>
<dbReference type="SUPFAM" id="SSF54909">
    <property type="entry name" value="Dimeric alpha+beta barrel"/>
    <property type="match status" value="1"/>
</dbReference>
<dbReference type="AlphaFoldDB" id="A0A1C3E944"/>
<evidence type="ECO:0000313" key="4">
    <source>
        <dbReference type="Proteomes" id="UP000094828"/>
    </source>
</evidence>
<keyword evidence="4" id="KW-1185">Reference proteome</keyword>
<dbReference type="InterPro" id="IPR005545">
    <property type="entry name" value="YCII"/>
</dbReference>
<dbReference type="Pfam" id="PF03795">
    <property type="entry name" value="YCII"/>
    <property type="match status" value="1"/>
</dbReference>
<dbReference type="InterPro" id="IPR011008">
    <property type="entry name" value="Dimeric_a/b-barrel"/>
</dbReference>
<evidence type="ECO:0000256" key="1">
    <source>
        <dbReference type="ARBA" id="ARBA00007689"/>
    </source>
</evidence>
<dbReference type="Gene3D" id="3.30.70.1060">
    <property type="entry name" value="Dimeric alpha+beta barrel"/>
    <property type="match status" value="1"/>
</dbReference>
<reference evidence="3 4" key="1">
    <citation type="submission" date="2016-05" db="EMBL/GenBank/DDBJ databases">
        <title>Genomic and physiological characterization of Planctopirus sp. isolated from fresh water lake.</title>
        <authorList>
            <person name="Subhash Y."/>
            <person name="Ramana C."/>
        </authorList>
    </citation>
    <scope>NUCLEOTIDE SEQUENCE [LARGE SCALE GENOMIC DNA]</scope>
    <source>
        <strain evidence="3 4">JC280</strain>
    </source>
</reference>
<evidence type="ECO:0000313" key="3">
    <source>
        <dbReference type="EMBL" id="ODA29679.1"/>
    </source>
</evidence>
<accession>A0A1C3E944</accession>
<gene>
    <name evidence="3" type="ORF">A6X21_08205</name>
</gene>